<feature type="region of interest" description="Disordered" evidence="1">
    <location>
        <begin position="91"/>
        <end position="110"/>
    </location>
</feature>
<reference evidence="3" key="1">
    <citation type="journal article" date="2017" name="PLoS ONE">
        <title>The Agassiz's desert tortoise genome provides a resource for the conservation of a threatened species.</title>
        <authorList>
            <person name="Tollis M."/>
            <person name="DeNardo D.F."/>
            <person name="Cornelius J.A."/>
            <person name="Dolby G.A."/>
            <person name="Edwards T."/>
            <person name="Henen B.T."/>
            <person name="Karl A.E."/>
            <person name="Murphy R.W."/>
            <person name="Kusumi K."/>
        </authorList>
    </citation>
    <scope>NUCLEOTIDE SEQUENCE [LARGE SCALE GENOMIC DNA]</scope>
</reference>
<evidence type="ECO:0000313" key="3">
    <source>
        <dbReference type="Proteomes" id="UP000291020"/>
    </source>
</evidence>
<reference evidence="2" key="2">
    <citation type="submission" date="2025-08" db="UniProtKB">
        <authorList>
            <consortium name="Ensembl"/>
        </authorList>
    </citation>
    <scope>IDENTIFICATION</scope>
</reference>
<protein>
    <recommendedName>
        <fullName evidence="4">Nucleoside-diphosphate kinase</fullName>
    </recommendedName>
</protein>
<dbReference type="Proteomes" id="UP000291020">
    <property type="component" value="Unassembled WGS sequence"/>
</dbReference>
<sequence length="110" mass="11552">MFYRCLLVVAARLSPRARCPRTAAAPRRSLLLMKPLVVFVLGGPGAGKGTQCARIVEGSLAPALPFSPEAPPLPGAQSALSLTHPTPCPGARPPCFQVSPFTPGSKRHKK</sequence>
<evidence type="ECO:0000313" key="2">
    <source>
        <dbReference type="Ensembl" id="ENSGAGP00000029718.1"/>
    </source>
</evidence>
<proteinExistence type="predicted"/>
<evidence type="ECO:0008006" key="4">
    <source>
        <dbReference type="Google" id="ProtNLM"/>
    </source>
</evidence>
<organism evidence="2 3">
    <name type="scientific">Gopherus agassizii</name>
    <name type="common">Agassiz's desert tortoise</name>
    <dbReference type="NCBI Taxonomy" id="38772"/>
    <lineage>
        <taxon>Eukaryota</taxon>
        <taxon>Metazoa</taxon>
        <taxon>Chordata</taxon>
        <taxon>Craniata</taxon>
        <taxon>Vertebrata</taxon>
        <taxon>Euteleostomi</taxon>
        <taxon>Archelosauria</taxon>
        <taxon>Testudinata</taxon>
        <taxon>Testudines</taxon>
        <taxon>Cryptodira</taxon>
        <taxon>Durocryptodira</taxon>
        <taxon>Testudinoidea</taxon>
        <taxon>Testudinidae</taxon>
        <taxon>Gopherus</taxon>
    </lineage>
</organism>
<dbReference type="STRING" id="38772.ENSGAGP00000029718"/>
<dbReference type="Ensembl" id="ENSGAGT00000033745.1">
    <property type="protein sequence ID" value="ENSGAGP00000029718.1"/>
    <property type="gene ID" value="ENSGAGG00000021455.1"/>
</dbReference>
<dbReference type="SUPFAM" id="SSF52540">
    <property type="entry name" value="P-loop containing nucleoside triphosphate hydrolases"/>
    <property type="match status" value="1"/>
</dbReference>
<dbReference type="AlphaFoldDB" id="A0A452IPF1"/>
<dbReference type="Gene3D" id="3.40.50.300">
    <property type="entry name" value="P-loop containing nucleotide triphosphate hydrolases"/>
    <property type="match status" value="1"/>
</dbReference>
<evidence type="ECO:0000256" key="1">
    <source>
        <dbReference type="SAM" id="MobiDB-lite"/>
    </source>
</evidence>
<keyword evidence="3" id="KW-1185">Reference proteome</keyword>
<reference evidence="2" key="3">
    <citation type="submission" date="2025-09" db="UniProtKB">
        <authorList>
            <consortium name="Ensembl"/>
        </authorList>
    </citation>
    <scope>IDENTIFICATION</scope>
</reference>
<dbReference type="InterPro" id="IPR027417">
    <property type="entry name" value="P-loop_NTPase"/>
</dbReference>
<accession>A0A452IPF1</accession>
<name>A0A452IPF1_9SAUR</name>